<feature type="region of interest" description="Disordered" evidence="1">
    <location>
        <begin position="172"/>
        <end position="192"/>
    </location>
</feature>
<dbReference type="Proteomes" id="UP000072763">
    <property type="component" value="Unassembled WGS sequence"/>
</dbReference>
<dbReference type="EMBL" id="LDRC01000071">
    <property type="protein sequence ID" value="KTR50837.1"/>
    <property type="molecule type" value="Genomic_DNA"/>
</dbReference>
<keyword evidence="2" id="KW-1133">Transmembrane helix</keyword>
<evidence type="ECO:0000313" key="3">
    <source>
        <dbReference type="EMBL" id="KTR50837.1"/>
    </source>
</evidence>
<evidence type="ECO:0000313" key="4">
    <source>
        <dbReference type="Proteomes" id="UP000072763"/>
    </source>
</evidence>
<feature type="transmembrane region" description="Helical" evidence="2">
    <location>
        <begin position="54"/>
        <end position="76"/>
    </location>
</feature>
<dbReference type="PATRIC" id="fig|465820.4.peg.2906"/>
<comment type="caution">
    <text evidence="3">The sequence shown here is derived from an EMBL/GenBank/DDBJ whole genome shotgun (WGS) entry which is preliminary data.</text>
</comment>
<organism evidence="3 4">
    <name type="scientific">Curtobacterium oceanosedimentum</name>
    <dbReference type="NCBI Taxonomy" id="465820"/>
    <lineage>
        <taxon>Bacteria</taxon>
        <taxon>Bacillati</taxon>
        <taxon>Actinomycetota</taxon>
        <taxon>Actinomycetes</taxon>
        <taxon>Micrococcales</taxon>
        <taxon>Microbacteriaceae</taxon>
        <taxon>Curtobacterium</taxon>
    </lineage>
</organism>
<gene>
    <name evidence="3" type="ORF">NS359_12920</name>
</gene>
<sequence>MDDVDTYRDRHPHPLRRTGWHPWGRCSVQPVTRALWSGRTLEVHAPGTTTGELLLLRALQVWGAAGALVAVALVVALHRVPAVGVVVAVLVYVVGFVLLGRATRRVRPGVRTLTVTVFHGNGRPEVHGDVRLLEASLDLLCLVEDAVRRGQVSRVEYEQVWGQVWRSMPEPAVRPAARSRSNEVAPRRRSRR</sequence>
<protein>
    <submittedName>
        <fullName evidence="3">Uncharacterized protein</fullName>
    </submittedName>
</protein>
<keyword evidence="2" id="KW-0472">Membrane</keyword>
<dbReference type="AlphaFoldDB" id="A0A147DN68"/>
<dbReference type="Pfam" id="PF20315">
    <property type="entry name" value="DUF6611"/>
    <property type="match status" value="1"/>
</dbReference>
<dbReference type="InterPro" id="IPR046719">
    <property type="entry name" value="DUF6611"/>
</dbReference>
<evidence type="ECO:0000256" key="1">
    <source>
        <dbReference type="SAM" id="MobiDB-lite"/>
    </source>
</evidence>
<proteinExistence type="predicted"/>
<keyword evidence="2" id="KW-0812">Transmembrane</keyword>
<accession>A0A147DN68</accession>
<reference evidence="3 4" key="1">
    <citation type="journal article" date="2016" name="Front. Microbiol.">
        <title>Genomic Resource of Rice Seed Associated Bacteria.</title>
        <authorList>
            <person name="Midha S."/>
            <person name="Bansal K."/>
            <person name="Sharma S."/>
            <person name="Kumar N."/>
            <person name="Patil P.P."/>
            <person name="Chaudhry V."/>
            <person name="Patil P.B."/>
        </authorList>
    </citation>
    <scope>NUCLEOTIDE SEQUENCE [LARGE SCALE GENOMIC DNA]</scope>
    <source>
        <strain evidence="3 4">NS359</strain>
    </source>
</reference>
<name>A0A147DN68_9MICO</name>
<feature type="transmembrane region" description="Helical" evidence="2">
    <location>
        <begin position="82"/>
        <end position="99"/>
    </location>
</feature>
<evidence type="ECO:0000256" key="2">
    <source>
        <dbReference type="SAM" id="Phobius"/>
    </source>
</evidence>